<dbReference type="OrthoDB" id="7619731at2"/>
<dbReference type="STRING" id="229921.ADN01_17905"/>
<keyword evidence="2" id="KW-1185">Reference proteome</keyword>
<gene>
    <name evidence="1" type="ORF">ADN01_17905</name>
</gene>
<evidence type="ECO:0000313" key="2">
    <source>
        <dbReference type="Proteomes" id="UP000050501"/>
    </source>
</evidence>
<evidence type="ECO:0008006" key="3">
    <source>
        <dbReference type="Google" id="ProtNLM"/>
    </source>
</evidence>
<dbReference type="Proteomes" id="UP000050501">
    <property type="component" value="Unassembled WGS sequence"/>
</dbReference>
<sequence>MLTETELKEKLQALAQEDFHLARREELAELIPAMLKYIGSTDSELRDDLIYTAFDAWILGEPVLDSDQVRGLLPVILDEEHLRFKLGEQDTDSVFTRTFSVLVLPLLLIRHRSQPIFSSAEIQAILRQVCDYLTQEKDRRGYVPGKGWAHAAAHAADALDDLAECAELTQADLLEMLGVIRRTVCVHSPCYTCGEEERLASAVITVLKRKLVLDAELIPWIEGFGDAVLAVPALPERIWIRGNVKNFLQSLYFRLGWEGLPHPLETPIQQTLRRISPFAPKEGG</sequence>
<dbReference type="RefSeq" id="WP_062417146.1">
    <property type="nucleotide sequence ID" value="NZ_DF967974.1"/>
</dbReference>
<protein>
    <recommendedName>
        <fullName evidence="3">DUF2785 domain-containing protein</fullName>
    </recommendedName>
</protein>
<dbReference type="AlphaFoldDB" id="A0A0P6X8E4"/>
<comment type="caution">
    <text evidence="1">The sequence shown here is derived from an EMBL/GenBank/DDBJ whole genome shotgun (WGS) entry which is preliminary data.</text>
</comment>
<organism evidence="1 2">
    <name type="scientific">Levilinea saccharolytica</name>
    <dbReference type="NCBI Taxonomy" id="229921"/>
    <lineage>
        <taxon>Bacteria</taxon>
        <taxon>Bacillati</taxon>
        <taxon>Chloroflexota</taxon>
        <taxon>Anaerolineae</taxon>
        <taxon>Anaerolineales</taxon>
        <taxon>Anaerolineaceae</taxon>
        <taxon>Levilinea</taxon>
    </lineage>
</organism>
<evidence type="ECO:0000313" key="1">
    <source>
        <dbReference type="EMBL" id="KPL75701.1"/>
    </source>
</evidence>
<reference evidence="1 2" key="1">
    <citation type="submission" date="2015-07" db="EMBL/GenBank/DDBJ databases">
        <title>Genome sequence of Levilinea saccharolytica DSM 16555.</title>
        <authorList>
            <person name="Hemp J."/>
            <person name="Ward L.M."/>
            <person name="Pace L.A."/>
            <person name="Fischer W.W."/>
        </authorList>
    </citation>
    <scope>NUCLEOTIDE SEQUENCE [LARGE SCALE GENOMIC DNA]</scope>
    <source>
        <strain evidence="1 2">KIBI-1</strain>
    </source>
</reference>
<dbReference type="PATRIC" id="fig|229921.5.peg.216"/>
<name>A0A0P6X8E4_9CHLR</name>
<dbReference type="Pfam" id="PF10978">
    <property type="entry name" value="DUF2785"/>
    <property type="match status" value="1"/>
</dbReference>
<accession>A0A0P6X8E4</accession>
<dbReference type="InterPro" id="IPR021247">
    <property type="entry name" value="DUF2785"/>
</dbReference>
<dbReference type="EMBL" id="LGCM01000065">
    <property type="protein sequence ID" value="KPL75701.1"/>
    <property type="molecule type" value="Genomic_DNA"/>
</dbReference>
<proteinExistence type="predicted"/>